<feature type="region of interest" description="Disordered" evidence="1">
    <location>
        <begin position="64"/>
        <end position="94"/>
    </location>
</feature>
<reference evidence="2 3" key="1">
    <citation type="journal article" date="2018" name="Sci. Rep.">
        <title>Comparative analysis of the Pocillopora damicornis genome highlights role of immune system in coral evolution.</title>
        <authorList>
            <person name="Cunning R."/>
            <person name="Bay R.A."/>
            <person name="Gillette P."/>
            <person name="Baker A.C."/>
            <person name="Traylor-Knowles N."/>
        </authorList>
    </citation>
    <scope>NUCLEOTIDE SEQUENCE [LARGE SCALE GENOMIC DNA]</scope>
    <source>
        <strain evidence="2">RSMAS</strain>
        <tissue evidence="2">Whole animal</tissue>
    </source>
</reference>
<gene>
    <name evidence="2" type="ORF">pdam_00016154</name>
</gene>
<evidence type="ECO:0000313" key="2">
    <source>
        <dbReference type="EMBL" id="RMX54984.1"/>
    </source>
</evidence>
<organism evidence="2 3">
    <name type="scientific">Pocillopora damicornis</name>
    <name type="common">Cauliflower coral</name>
    <name type="synonym">Millepora damicornis</name>
    <dbReference type="NCBI Taxonomy" id="46731"/>
    <lineage>
        <taxon>Eukaryota</taxon>
        <taxon>Metazoa</taxon>
        <taxon>Cnidaria</taxon>
        <taxon>Anthozoa</taxon>
        <taxon>Hexacorallia</taxon>
        <taxon>Scleractinia</taxon>
        <taxon>Astrocoeniina</taxon>
        <taxon>Pocilloporidae</taxon>
        <taxon>Pocillopora</taxon>
    </lineage>
</organism>
<sequence length="94" mass="11030">MEVRSAHALKKLHVWSLSCILAHSSSVISYVNFMPVFTEECRTHPSINERVDCIRRIKEKHKKELNVSRRGRKATENDDHPKRYPADHEGEDDY</sequence>
<dbReference type="AlphaFoldDB" id="A0A3M6UN72"/>
<evidence type="ECO:0000313" key="3">
    <source>
        <dbReference type="Proteomes" id="UP000275408"/>
    </source>
</evidence>
<protein>
    <submittedName>
        <fullName evidence="2">Uncharacterized protein</fullName>
    </submittedName>
</protein>
<keyword evidence="3" id="KW-1185">Reference proteome</keyword>
<proteinExistence type="predicted"/>
<accession>A0A3M6UN72</accession>
<evidence type="ECO:0000256" key="1">
    <source>
        <dbReference type="SAM" id="MobiDB-lite"/>
    </source>
</evidence>
<name>A0A3M6UN72_POCDA</name>
<dbReference type="EMBL" id="RCHS01001144">
    <property type="protein sequence ID" value="RMX54984.1"/>
    <property type="molecule type" value="Genomic_DNA"/>
</dbReference>
<comment type="caution">
    <text evidence="2">The sequence shown here is derived from an EMBL/GenBank/DDBJ whole genome shotgun (WGS) entry which is preliminary data.</text>
</comment>
<dbReference type="Proteomes" id="UP000275408">
    <property type="component" value="Unassembled WGS sequence"/>
</dbReference>
<feature type="compositionally biased region" description="Basic and acidic residues" evidence="1">
    <location>
        <begin position="64"/>
        <end position="88"/>
    </location>
</feature>